<comment type="caution">
    <text evidence="5">The sequence shown here is derived from an EMBL/GenBank/DDBJ whole genome shotgun (WGS) entry which is preliminary data.</text>
</comment>
<sequence>MERLRYVNSDMSTQFSQRLSDNYLSSEKSGKQLPPTLQPEWDPLFDYLLSRGPLSQDAKDQFLTPEKIKFPFMVSDRRRNALFNRAVSLRLEGSYDAALKLFQEELEIRKELSSDESRDEDIADTFNQIGICFDRLNNSKKALEYFKESLKIRRTITEDKGKDKDIAAILFNMGISHKNLDNHQEGLKHFQGGLAIEQNLALNKKNKPLIAKYFSQIGLCHFYLNQFDKALNNFSSALEFMDSSSSDEDTQTFVSSCLFNEGICLTKLDKMDDAFTVWEKSSHILLKSVSDKNALTRRYQEIGSMLMDNNNYKEAAKYLTSRLDVLKEINAEEKLNKDIAGTLLLLGVCYGNMHLPEKALECLQEGLSIQQQLPQDDQHHSITSKYHTNNGICHAQLKRHEQALQHFRSALEFQHKALANDDTMRITARLHCLMAVSFLGTGRLAEALLEFKTGFEIELKISLKEIKDKSDADLLFQFGLCLIGLGRQNEAIEKFQEALNVQKRFSVNPEVDEDIAAYSYVVGVCLAQNNAPQEALTFFENGLAIREKTSPEKKRNKHVALFLNQIGKCLFDLDKLDEALSKHLSAIEIQKEASTDLARDENAAAYFFNAGVCLQKLNRHDEALEYFNSALEIQKKISKDTDSDDVHVLATLSHIIDSLFARQRFSEIKILLKKHPVFMTLKQPLEITVLKRIASAAYVCGKQSMATGKEREALSHFKTFVTFRNLSTVQHLTEVPVKSEQQQQTTSQMALSVCSTYLEGEVENQHRQSTKDSCHKTKNAGTGGETFSSKETSSTYVTLCTSAIVGEGGDVIKFGSCEIHIPPGALEEYIFFKFALKHKPSIEETSENIVLTPTLQCSPSQTFKRPASIKMPTCYRTTQKDVLVTPETNDGCGWKKLDPVEVQDDNSISFSTTSFCEKRIQGPKANFNVKKMMFIYEKSSEESSDPVIKWKMVENLPDVHDIENAWTFSVEVRKKQNLILEMICPGAESEPAQTKIRTIQIFKDKPLISGQFAFIKDEGQIDLENVECKLKDADTEESVASKSFQFHSSSEKGKSVTTM</sequence>
<name>A0ABP0GJ13_CLALP</name>
<evidence type="ECO:0000313" key="5">
    <source>
        <dbReference type="EMBL" id="CAK8691734.1"/>
    </source>
</evidence>
<dbReference type="InterPro" id="IPR019734">
    <property type="entry name" value="TPR_rpt"/>
</dbReference>
<feature type="repeat" description="TPR" evidence="3">
    <location>
        <begin position="123"/>
        <end position="156"/>
    </location>
</feature>
<dbReference type="PROSITE" id="PS50005">
    <property type="entry name" value="TPR"/>
    <property type="match status" value="5"/>
</dbReference>
<proteinExistence type="predicted"/>
<dbReference type="InterPro" id="IPR011990">
    <property type="entry name" value="TPR-like_helical_dom_sf"/>
</dbReference>
<evidence type="ECO:0000256" key="4">
    <source>
        <dbReference type="SAM" id="MobiDB-lite"/>
    </source>
</evidence>
<keyword evidence="2 3" id="KW-0802">TPR repeat</keyword>
<feature type="compositionally biased region" description="Basic and acidic residues" evidence="4">
    <location>
        <begin position="765"/>
        <end position="775"/>
    </location>
</feature>
<accession>A0ABP0GJ13</accession>
<dbReference type="SMART" id="SM00028">
    <property type="entry name" value="TPR"/>
    <property type="match status" value="13"/>
</dbReference>
<feature type="repeat" description="TPR" evidence="3">
    <location>
        <begin position="211"/>
        <end position="244"/>
    </location>
</feature>
<evidence type="ECO:0000256" key="3">
    <source>
        <dbReference type="PROSITE-ProRule" id="PRU00339"/>
    </source>
</evidence>
<feature type="region of interest" description="Disordered" evidence="4">
    <location>
        <begin position="765"/>
        <end position="787"/>
    </location>
</feature>
<dbReference type="Proteomes" id="UP001642483">
    <property type="component" value="Unassembled WGS sequence"/>
</dbReference>
<feature type="repeat" description="TPR" evidence="3">
    <location>
        <begin position="384"/>
        <end position="417"/>
    </location>
</feature>
<feature type="repeat" description="TPR" evidence="3">
    <location>
        <begin position="604"/>
        <end position="637"/>
    </location>
</feature>
<organism evidence="5 6">
    <name type="scientific">Clavelina lepadiformis</name>
    <name type="common">Light-bulb sea squirt</name>
    <name type="synonym">Ascidia lepadiformis</name>
    <dbReference type="NCBI Taxonomy" id="159417"/>
    <lineage>
        <taxon>Eukaryota</taxon>
        <taxon>Metazoa</taxon>
        <taxon>Chordata</taxon>
        <taxon>Tunicata</taxon>
        <taxon>Ascidiacea</taxon>
        <taxon>Aplousobranchia</taxon>
        <taxon>Clavelinidae</taxon>
        <taxon>Clavelina</taxon>
    </lineage>
</organism>
<keyword evidence="1" id="KW-0677">Repeat</keyword>
<evidence type="ECO:0000256" key="1">
    <source>
        <dbReference type="ARBA" id="ARBA00022737"/>
    </source>
</evidence>
<feature type="repeat" description="TPR" evidence="3">
    <location>
        <begin position="472"/>
        <end position="505"/>
    </location>
</feature>
<dbReference type="PANTHER" id="PTHR45641:SF19">
    <property type="entry name" value="NEPHROCYSTIN-3"/>
    <property type="match status" value="1"/>
</dbReference>
<gene>
    <name evidence="5" type="ORF">CVLEPA_LOCUS24494</name>
</gene>
<dbReference type="Gene3D" id="2.60.220.30">
    <property type="match status" value="1"/>
</dbReference>
<dbReference type="EMBL" id="CAWYQH010000119">
    <property type="protein sequence ID" value="CAK8691734.1"/>
    <property type="molecule type" value="Genomic_DNA"/>
</dbReference>
<keyword evidence="6" id="KW-1185">Reference proteome</keyword>
<dbReference type="SUPFAM" id="SSF48452">
    <property type="entry name" value="TPR-like"/>
    <property type="match status" value="3"/>
</dbReference>
<dbReference type="Gene3D" id="1.25.40.10">
    <property type="entry name" value="Tetratricopeptide repeat domain"/>
    <property type="match status" value="5"/>
</dbReference>
<evidence type="ECO:0000313" key="6">
    <source>
        <dbReference type="Proteomes" id="UP001642483"/>
    </source>
</evidence>
<dbReference type="Pfam" id="PF13424">
    <property type="entry name" value="TPR_12"/>
    <property type="match status" value="4"/>
</dbReference>
<evidence type="ECO:0000256" key="2">
    <source>
        <dbReference type="ARBA" id="ARBA00022803"/>
    </source>
</evidence>
<reference evidence="5 6" key="1">
    <citation type="submission" date="2024-02" db="EMBL/GenBank/DDBJ databases">
        <authorList>
            <person name="Daric V."/>
            <person name="Darras S."/>
        </authorList>
    </citation>
    <scope>NUCLEOTIDE SEQUENCE [LARGE SCALE GENOMIC DNA]</scope>
</reference>
<dbReference type="PANTHER" id="PTHR45641">
    <property type="entry name" value="TETRATRICOPEPTIDE REPEAT PROTEIN (AFU_ORTHOLOGUE AFUA_6G03870)"/>
    <property type="match status" value="1"/>
</dbReference>
<protein>
    <submittedName>
        <fullName evidence="5">Uncharacterized protein</fullName>
    </submittedName>
</protein>